<accession>C6BWS0</accession>
<sequence>MSGKFWGFLDTASRYRLLVSGHGKPHLMETANRIINSAESSREKSALIDLGVDMFLAAWEASPLDGQLASNLLAINKQLNFLPAPLVENMSLIASNSAIPENLGYLQRLIAKDDKDKLLDYLSKQTEREPENLFWLSHLLDLAFFLGRHEVASAALARDWPTTMNMVLNKYAGDIAFCSGDYEHAEAIYSDTSDGALILGENLLRLAESVDRMGRRDEAMILWRDRMTARPWQVNTWFKVYDRLLGGGGSKLLNGQVAVCLYTFNKADDFDETLKSLAQSPLDNVHIFALDNGSSDHTSEVLSRWKEQLGERFSRIDLPVNVGAPAARNWLKNMNELKLYDYVAYLDDDATIPADWQSHLSAAVESYPEAGVWGCKVVNEDQQEVIQHADLHLRETPAGFEDVVRSFEFAYLDPYNQDLDYGQFDYCRPCVSVTGCFHLFRQDILSQSGDFDLRYSPTQYDDLDHDLMLAKAGKTAVYQGKLKVQHKRKSGSAVSINRAARGSGAGNVLKLESKYEARDVAAIIERDIERLENDFTGKALKVGHVMKEVE</sequence>
<keyword evidence="3 5" id="KW-0808">Transferase</keyword>
<dbReference type="CAZy" id="GT2">
    <property type="family name" value="Glycosyltransferase Family 2"/>
</dbReference>
<dbReference type="eggNOG" id="COG1216">
    <property type="taxonomic scope" value="Bacteria"/>
</dbReference>
<dbReference type="Gene3D" id="3.90.550.10">
    <property type="entry name" value="Spore Coat Polysaccharide Biosynthesis Protein SpsA, Chain A"/>
    <property type="match status" value="1"/>
</dbReference>
<dbReference type="GO" id="GO:0016757">
    <property type="term" value="F:glycosyltransferase activity"/>
    <property type="evidence" value="ECO:0007669"/>
    <property type="project" value="UniProtKB-KW"/>
</dbReference>
<evidence type="ECO:0000256" key="1">
    <source>
        <dbReference type="ARBA" id="ARBA00006739"/>
    </source>
</evidence>
<gene>
    <name evidence="5" type="ordered locus">Desal_2294</name>
</gene>
<keyword evidence="6" id="KW-1185">Reference proteome</keyword>
<feature type="domain" description="Glycosyltransferase 2-like" evidence="4">
    <location>
        <begin position="259"/>
        <end position="445"/>
    </location>
</feature>
<evidence type="ECO:0000313" key="6">
    <source>
        <dbReference type="Proteomes" id="UP000002601"/>
    </source>
</evidence>
<evidence type="ECO:0000256" key="2">
    <source>
        <dbReference type="ARBA" id="ARBA00022676"/>
    </source>
</evidence>
<dbReference type="RefSeq" id="WP_015852166.1">
    <property type="nucleotide sequence ID" value="NC_012881.1"/>
</dbReference>
<protein>
    <submittedName>
        <fullName evidence="5">Glycosyl transferase family 2</fullName>
    </submittedName>
</protein>
<proteinExistence type="inferred from homology"/>
<dbReference type="PANTHER" id="PTHR43179">
    <property type="entry name" value="RHAMNOSYLTRANSFERASE WBBL"/>
    <property type="match status" value="1"/>
</dbReference>
<name>C6BWS0_MARSD</name>
<comment type="similarity">
    <text evidence="1">Belongs to the glycosyltransferase 2 family.</text>
</comment>
<keyword evidence="2" id="KW-0328">Glycosyltransferase</keyword>
<dbReference type="Proteomes" id="UP000002601">
    <property type="component" value="Chromosome"/>
</dbReference>
<dbReference type="PANTHER" id="PTHR43179:SF12">
    <property type="entry name" value="GALACTOFURANOSYLTRANSFERASE GLFT2"/>
    <property type="match status" value="1"/>
</dbReference>
<evidence type="ECO:0000256" key="3">
    <source>
        <dbReference type="ARBA" id="ARBA00022679"/>
    </source>
</evidence>
<dbReference type="SUPFAM" id="SSF53448">
    <property type="entry name" value="Nucleotide-diphospho-sugar transferases"/>
    <property type="match status" value="1"/>
</dbReference>
<evidence type="ECO:0000259" key="4">
    <source>
        <dbReference type="Pfam" id="PF00535"/>
    </source>
</evidence>
<dbReference type="HOGENOM" id="CLU_023729_0_0_7"/>
<organism evidence="5 6">
    <name type="scientific">Maridesulfovibrio salexigens (strain ATCC 14822 / DSM 2638 / NCIMB 8403 / VKM B-1763)</name>
    <name type="common">Desulfovibrio salexigens</name>
    <dbReference type="NCBI Taxonomy" id="526222"/>
    <lineage>
        <taxon>Bacteria</taxon>
        <taxon>Pseudomonadati</taxon>
        <taxon>Thermodesulfobacteriota</taxon>
        <taxon>Desulfovibrionia</taxon>
        <taxon>Desulfovibrionales</taxon>
        <taxon>Desulfovibrionaceae</taxon>
        <taxon>Maridesulfovibrio</taxon>
    </lineage>
</organism>
<dbReference type="Pfam" id="PF00535">
    <property type="entry name" value="Glycos_transf_2"/>
    <property type="match status" value="1"/>
</dbReference>
<dbReference type="STRING" id="526222.Desal_2294"/>
<dbReference type="AlphaFoldDB" id="C6BWS0"/>
<dbReference type="EMBL" id="CP001649">
    <property type="protein sequence ID" value="ACS80350.1"/>
    <property type="molecule type" value="Genomic_DNA"/>
</dbReference>
<dbReference type="InterPro" id="IPR029044">
    <property type="entry name" value="Nucleotide-diphossugar_trans"/>
</dbReference>
<dbReference type="OrthoDB" id="5443808at2"/>
<dbReference type="CDD" id="cd00761">
    <property type="entry name" value="Glyco_tranf_GTA_type"/>
    <property type="match status" value="1"/>
</dbReference>
<dbReference type="InterPro" id="IPR001173">
    <property type="entry name" value="Glyco_trans_2-like"/>
</dbReference>
<evidence type="ECO:0000313" key="5">
    <source>
        <dbReference type="EMBL" id="ACS80350.1"/>
    </source>
</evidence>
<dbReference type="KEGG" id="dsa:Desal_2294"/>
<reference evidence="5 6" key="1">
    <citation type="submission" date="2009-06" db="EMBL/GenBank/DDBJ databases">
        <title>Complete sequence of Desulfovibrio salexigens DSM 2638.</title>
        <authorList>
            <consortium name="US DOE Joint Genome Institute"/>
            <person name="Lucas S."/>
            <person name="Copeland A."/>
            <person name="Lapidus A."/>
            <person name="Glavina del Rio T."/>
            <person name="Tice H."/>
            <person name="Bruce D."/>
            <person name="Goodwin L."/>
            <person name="Pitluck S."/>
            <person name="Munk A.C."/>
            <person name="Brettin T."/>
            <person name="Detter J.C."/>
            <person name="Han C."/>
            <person name="Tapia R."/>
            <person name="Larimer F."/>
            <person name="Land M."/>
            <person name="Hauser L."/>
            <person name="Kyrpides N."/>
            <person name="Anderson I."/>
            <person name="Wall J.D."/>
            <person name="Arkin A.P."/>
            <person name="Dehal P."/>
            <person name="Chivian D."/>
            <person name="Giles B."/>
            <person name="Hazen T.C."/>
        </authorList>
    </citation>
    <scope>NUCLEOTIDE SEQUENCE [LARGE SCALE GENOMIC DNA]</scope>
    <source>
        <strain evidence="6">ATCC 14822 / DSM 2638 / NCIMB 8403 / VKM B-1763</strain>
    </source>
</reference>